<dbReference type="InterPro" id="IPR017945">
    <property type="entry name" value="DHBP_synth_RibB-like_a/b_dom"/>
</dbReference>
<dbReference type="GO" id="GO:0005524">
    <property type="term" value="F:ATP binding"/>
    <property type="evidence" value="ECO:0007669"/>
    <property type="project" value="UniProtKB-KW"/>
</dbReference>
<dbReference type="AlphaFoldDB" id="Q83G82"/>
<name>Q83G82_TROWT</name>
<evidence type="ECO:0000256" key="10">
    <source>
        <dbReference type="ARBA" id="ARBA00029774"/>
    </source>
</evidence>
<evidence type="ECO:0000256" key="7">
    <source>
        <dbReference type="ARBA" id="ARBA00022695"/>
    </source>
</evidence>
<dbReference type="GO" id="GO:0000049">
    <property type="term" value="F:tRNA binding"/>
    <property type="evidence" value="ECO:0007669"/>
    <property type="project" value="TreeGrafter"/>
</dbReference>
<dbReference type="InterPro" id="IPR050156">
    <property type="entry name" value="TC-AMP_synthase_SUA5"/>
</dbReference>
<comment type="subcellular location">
    <subcellularLocation>
        <location evidence="1">Cytoplasm</location>
    </subcellularLocation>
</comment>
<keyword evidence="14" id="KW-1185">Reference proteome</keyword>
<keyword evidence="9" id="KW-0067">ATP-binding</keyword>
<evidence type="ECO:0000313" key="14">
    <source>
        <dbReference type="Proteomes" id="UP000002200"/>
    </source>
</evidence>
<dbReference type="NCBIfam" id="TIGR00057">
    <property type="entry name" value="L-threonylcarbamoyladenylate synthase"/>
    <property type="match status" value="1"/>
</dbReference>
<keyword evidence="8" id="KW-0547">Nucleotide-binding</keyword>
<comment type="similarity">
    <text evidence="2">Belongs to the SUA5 family.</text>
</comment>
<feature type="domain" description="YrdC-like" evidence="12">
    <location>
        <begin position="12"/>
        <end position="209"/>
    </location>
</feature>
<reference evidence="13 14" key="1">
    <citation type="journal article" date="2003" name="Genome Res.">
        <title>Tropheryma whipplei twist: a human pathogenic Actinobacteria with a reduced genome.</title>
        <authorList>
            <person name="Raoult D."/>
            <person name="Ogata H."/>
            <person name="Audic S."/>
            <person name="Robert C."/>
            <person name="Suhre K."/>
            <person name="Drancourt M."/>
            <person name="Claverie J.-M."/>
        </authorList>
    </citation>
    <scope>NUCLEOTIDE SEQUENCE [LARGE SCALE GENOMIC DNA]</scope>
    <source>
        <strain evidence="13 14">Twist</strain>
    </source>
</reference>
<dbReference type="GO" id="GO:0008033">
    <property type="term" value="P:tRNA processing"/>
    <property type="evidence" value="ECO:0007669"/>
    <property type="project" value="UniProtKB-KW"/>
</dbReference>
<dbReference type="PROSITE" id="PS51163">
    <property type="entry name" value="YRDC"/>
    <property type="match status" value="1"/>
</dbReference>
<dbReference type="GO" id="GO:0006450">
    <property type="term" value="P:regulation of translational fidelity"/>
    <property type="evidence" value="ECO:0007669"/>
    <property type="project" value="TreeGrafter"/>
</dbReference>
<evidence type="ECO:0000256" key="1">
    <source>
        <dbReference type="ARBA" id="ARBA00004496"/>
    </source>
</evidence>
<dbReference type="Gene3D" id="3.90.870.10">
    <property type="entry name" value="DHBP synthase"/>
    <property type="match status" value="1"/>
</dbReference>
<dbReference type="InterPro" id="IPR006070">
    <property type="entry name" value="Sua5-like_dom"/>
</dbReference>
<dbReference type="GO" id="GO:0061710">
    <property type="term" value="F:L-threonylcarbamoyladenylate synthase"/>
    <property type="evidence" value="ECO:0007669"/>
    <property type="project" value="UniProtKB-EC"/>
</dbReference>
<gene>
    <name evidence="13" type="ordered locus">TWT_433</name>
</gene>
<keyword evidence="4" id="KW-0963">Cytoplasm</keyword>
<evidence type="ECO:0000256" key="4">
    <source>
        <dbReference type="ARBA" id="ARBA00022490"/>
    </source>
</evidence>
<dbReference type="Proteomes" id="UP000002200">
    <property type="component" value="Chromosome"/>
</dbReference>
<evidence type="ECO:0000256" key="3">
    <source>
        <dbReference type="ARBA" id="ARBA00012584"/>
    </source>
</evidence>
<dbReference type="HOGENOM" id="CLU_031397_3_1_11"/>
<dbReference type="PANTHER" id="PTHR17490">
    <property type="entry name" value="SUA5"/>
    <property type="match status" value="1"/>
</dbReference>
<dbReference type="GO" id="GO:0005737">
    <property type="term" value="C:cytoplasm"/>
    <property type="evidence" value="ECO:0007669"/>
    <property type="project" value="UniProtKB-SubCell"/>
</dbReference>
<sequence length="225" mass="24376">MPQTFNCNKDPLSAFRAAKRSISSGGVIVVPTDTVYGLAADAFQPEAVGRLLEIKGRTAAPPVLVGSIETFQAIVDVLPEPALALAKRFWPGPLTLVLRTRPGLLWGDTVAVRIPRHSFLLQLLDEIGPLAVSSANISGRRPALSVRSARGSLRDKPAMYIDGDRIDNPDRVPSSIVDLTDFCEDSAGRIFEGVSPKTAQPRLLRDGAIPWKSLEKAMQMKLVKQ</sequence>
<accession>Q83G82</accession>
<dbReference type="GO" id="GO:0003725">
    <property type="term" value="F:double-stranded RNA binding"/>
    <property type="evidence" value="ECO:0007669"/>
    <property type="project" value="InterPro"/>
</dbReference>
<keyword evidence="6" id="KW-0819">tRNA processing</keyword>
<evidence type="ECO:0000256" key="11">
    <source>
        <dbReference type="ARBA" id="ARBA00048366"/>
    </source>
</evidence>
<protein>
    <recommendedName>
        <fullName evidence="10">L-threonylcarbamoyladenylate synthase</fullName>
        <ecNumber evidence="3">2.7.7.87</ecNumber>
    </recommendedName>
    <alternativeName>
        <fullName evidence="10">L-threonylcarbamoyladenylate synthase</fullName>
    </alternativeName>
</protein>
<comment type="catalytic activity">
    <reaction evidence="11">
        <text>L-threonine + hydrogencarbonate + ATP = L-threonylcarbamoyladenylate + diphosphate + H2O</text>
        <dbReference type="Rhea" id="RHEA:36407"/>
        <dbReference type="ChEBI" id="CHEBI:15377"/>
        <dbReference type="ChEBI" id="CHEBI:17544"/>
        <dbReference type="ChEBI" id="CHEBI:30616"/>
        <dbReference type="ChEBI" id="CHEBI:33019"/>
        <dbReference type="ChEBI" id="CHEBI:57926"/>
        <dbReference type="ChEBI" id="CHEBI:73682"/>
        <dbReference type="EC" id="2.7.7.87"/>
    </reaction>
</comment>
<evidence type="ECO:0000313" key="13">
    <source>
        <dbReference type="EMBL" id="AAO44530.1"/>
    </source>
</evidence>
<organism evidence="13 14">
    <name type="scientific">Tropheryma whipplei (strain Twist)</name>
    <name type="common">Whipple's bacillus</name>
    <dbReference type="NCBI Taxonomy" id="203267"/>
    <lineage>
        <taxon>Bacteria</taxon>
        <taxon>Bacillati</taxon>
        <taxon>Actinomycetota</taxon>
        <taxon>Actinomycetes</taxon>
        <taxon>Micrococcales</taxon>
        <taxon>Tropherymataceae</taxon>
        <taxon>Tropheryma</taxon>
    </lineage>
</organism>
<evidence type="ECO:0000256" key="9">
    <source>
        <dbReference type="ARBA" id="ARBA00022840"/>
    </source>
</evidence>
<dbReference type="STRING" id="203267.TWT_433"/>
<dbReference type="KEGG" id="twh:TWT_433"/>
<evidence type="ECO:0000259" key="12">
    <source>
        <dbReference type="PROSITE" id="PS51163"/>
    </source>
</evidence>
<proteinExistence type="inferred from homology"/>
<dbReference type="EC" id="2.7.7.87" evidence="3"/>
<dbReference type="eggNOG" id="COG0009">
    <property type="taxonomic scope" value="Bacteria"/>
</dbReference>
<dbReference type="PANTHER" id="PTHR17490:SF16">
    <property type="entry name" value="THREONYLCARBAMOYL-AMP SYNTHASE"/>
    <property type="match status" value="1"/>
</dbReference>
<dbReference type="OrthoDB" id="9814580at2"/>
<dbReference type="GeneID" id="67388108"/>
<evidence type="ECO:0000256" key="2">
    <source>
        <dbReference type="ARBA" id="ARBA00007663"/>
    </source>
</evidence>
<evidence type="ECO:0000256" key="6">
    <source>
        <dbReference type="ARBA" id="ARBA00022694"/>
    </source>
</evidence>
<evidence type="ECO:0000256" key="8">
    <source>
        <dbReference type="ARBA" id="ARBA00022741"/>
    </source>
</evidence>
<dbReference type="EMBL" id="AE014184">
    <property type="protein sequence ID" value="AAO44530.1"/>
    <property type="molecule type" value="Genomic_DNA"/>
</dbReference>
<evidence type="ECO:0000256" key="5">
    <source>
        <dbReference type="ARBA" id="ARBA00022679"/>
    </source>
</evidence>
<dbReference type="RefSeq" id="WP_011096287.1">
    <property type="nucleotide sequence ID" value="NC_004572.3"/>
</dbReference>
<dbReference type="Pfam" id="PF01300">
    <property type="entry name" value="Sua5_yciO_yrdC"/>
    <property type="match status" value="1"/>
</dbReference>
<dbReference type="SUPFAM" id="SSF55821">
    <property type="entry name" value="YrdC/RibB"/>
    <property type="match status" value="1"/>
</dbReference>
<keyword evidence="7" id="KW-0548">Nucleotidyltransferase</keyword>
<keyword evidence="5" id="KW-0808">Transferase</keyword>